<accession>A0A645FPC7</accession>
<sequence>MNGFNIIAQVFFPHPFYELKHICGQKYIIAGQSRYSLKLAHFQISIAF</sequence>
<reference evidence="1" key="1">
    <citation type="submission" date="2019-08" db="EMBL/GenBank/DDBJ databases">
        <authorList>
            <person name="Kucharzyk K."/>
            <person name="Murdoch R.W."/>
            <person name="Higgins S."/>
            <person name="Loffler F."/>
        </authorList>
    </citation>
    <scope>NUCLEOTIDE SEQUENCE</scope>
</reference>
<comment type="caution">
    <text evidence="1">The sequence shown here is derived from an EMBL/GenBank/DDBJ whole genome shotgun (WGS) entry which is preliminary data.</text>
</comment>
<dbReference type="EMBL" id="VSSQ01062209">
    <property type="protein sequence ID" value="MPN15442.1"/>
    <property type="molecule type" value="Genomic_DNA"/>
</dbReference>
<dbReference type="AlphaFoldDB" id="A0A645FPC7"/>
<proteinExistence type="predicted"/>
<name>A0A645FPC7_9ZZZZ</name>
<evidence type="ECO:0000313" key="1">
    <source>
        <dbReference type="EMBL" id="MPN15442.1"/>
    </source>
</evidence>
<protein>
    <submittedName>
        <fullName evidence="1">Uncharacterized protein</fullName>
    </submittedName>
</protein>
<gene>
    <name evidence="1" type="ORF">SDC9_162776</name>
</gene>
<organism evidence="1">
    <name type="scientific">bioreactor metagenome</name>
    <dbReference type="NCBI Taxonomy" id="1076179"/>
    <lineage>
        <taxon>unclassified sequences</taxon>
        <taxon>metagenomes</taxon>
        <taxon>ecological metagenomes</taxon>
    </lineage>
</organism>